<keyword evidence="4" id="KW-1185">Reference proteome</keyword>
<feature type="domain" description="Protein kinase" evidence="2">
    <location>
        <begin position="12"/>
        <end position="73"/>
    </location>
</feature>
<name>A0AAD8A3R2_DIPPU</name>
<evidence type="ECO:0000313" key="3">
    <source>
        <dbReference type="EMBL" id="KAJ9591197.1"/>
    </source>
</evidence>
<organism evidence="3 4">
    <name type="scientific">Diploptera punctata</name>
    <name type="common">Pacific beetle cockroach</name>
    <dbReference type="NCBI Taxonomy" id="6984"/>
    <lineage>
        <taxon>Eukaryota</taxon>
        <taxon>Metazoa</taxon>
        <taxon>Ecdysozoa</taxon>
        <taxon>Arthropoda</taxon>
        <taxon>Hexapoda</taxon>
        <taxon>Insecta</taxon>
        <taxon>Pterygota</taxon>
        <taxon>Neoptera</taxon>
        <taxon>Polyneoptera</taxon>
        <taxon>Dictyoptera</taxon>
        <taxon>Blattodea</taxon>
        <taxon>Blaberoidea</taxon>
        <taxon>Blaberidae</taxon>
        <taxon>Diplopterinae</taxon>
        <taxon>Diploptera</taxon>
    </lineage>
</organism>
<dbReference type="InterPro" id="IPR011009">
    <property type="entry name" value="Kinase-like_dom_sf"/>
</dbReference>
<dbReference type="PROSITE" id="PS00107">
    <property type="entry name" value="PROTEIN_KINASE_ATP"/>
    <property type="match status" value="1"/>
</dbReference>
<dbReference type="InterPro" id="IPR017441">
    <property type="entry name" value="Protein_kinase_ATP_BS"/>
</dbReference>
<dbReference type="AlphaFoldDB" id="A0AAD8A3R2"/>
<proteinExistence type="predicted"/>
<dbReference type="Proteomes" id="UP001233999">
    <property type="component" value="Unassembled WGS sequence"/>
</dbReference>
<dbReference type="PROSITE" id="PS50011">
    <property type="entry name" value="PROTEIN_KINASE_DOM"/>
    <property type="match status" value="1"/>
</dbReference>
<dbReference type="SUPFAM" id="SSF56112">
    <property type="entry name" value="Protein kinase-like (PK-like)"/>
    <property type="match status" value="1"/>
</dbReference>
<dbReference type="GO" id="GO:0005524">
    <property type="term" value="F:ATP binding"/>
    <property type="evidence" value="ECO:0007669"/>
    <property type="project" value="UniProtKB-UniRule"/>
</dbReference>
<sequence length="73" mass="8248">MMIFFNDSIPEYKVLGKVGEGSFSEVLKCQDRETGALYAAKRLKMVKQTFTEVLQTPEVVAMRKLKNTPTSCN</sequence>
<keyword evidence="1" id="KW-0067">ATP-binding</keyword>
<evidence type="ECO:0000259" key="2">
    <source>
        <dbReference type="PROSITE" id="PS50011"/>
    </source>
</evidence>
<feature type="binding site" evidence="1">
    <location>
        <position position="41"/>
    </location>
    <ligand>
        <name>ATP</name>
        <dbReference type="ChEBI" id="CHEBI:30616"/>
    </ligand>
</feature>
<reference evidence="3" key="2">
    <citation type="submission" date="2023-05" db="EMBL/GenBank/DDBJ databases">
        <authorList>
            <person name="Fouks B."/>
        </authorList>
    </citation>
    <scope>NUCLEOTIDE SEQUENCE</scope>
    <source>
        <strain evidence="3">Stay&amp;Tobe</strain>
        <tissue evidence="3">Testes</tissue>
    </source>
</reference>
<comment type="caution">
    <text evidence="3">The sequence shown here is derived from an EMBL/GenBank/DDBJ whole genome shotgun (WGS) entry which is preliminary data.</text>
</comment>
<evidence type="ECO:0000313" key="4">
    <source>
        <dbReference type="Proteomes" id="UP001233999"/>
    </source>
</evidence>
<gene>
    <name evidence="3" type="ORF">L9F63_002268</name>
</gene>
<accession>A0AAD8A3R2</accession>
<reference evidence="3" key="1">
    <citation type="journal article" date="2023" name="IScience">
        <title>Live-bearing cockroach genome reveals convergent evolutionary mechanisms linked to viviparity in insects and beyond.</title>
        <authorList>
            <person name="Fouks B."/>
            <person name="Harrison M.C."/>
            <person name="Mikhailova A.A."/>
            <person name="Marchal E."/>
            <person name="English S."/>
            <person name="Carruthers M."/>
            <person name="Jennings E.C."/>
            <person name="Chiamaka E.L."/>
            <person name="Frigard R.A."/>
            <person name="Pippel M."/>
            <person name="Attardo G.M."/>
            <person name="Benoit J.B."/>
            <person name="Bornberg-Bauer E."/>
            <person name="Tobe S.S."/>
        </authorList>
    </citation>
    <scope>NUCLEOTIDE SEQUENCE</scope>
    <source>
        <strain evidence="3">Stay&amp;Tobe</strain>
    </source>
</reference>
<keyword evidence="1" id="KW-0547">Nucleotide-binding</keyword>
<dbReference type="GO" id="GO:0004672">
    <property type="term" value="F:protein kinase activity"/>
    <property type="evidence" value="ECO:0007669"/>
    <property type="project" value="InterPro"/>
</dbReference>
<evidence type="ECO:0000256" key="1">
    <source>
        <dbReference type="PROSITE-ProRule" id="PRU10141"/>
    </source>
</evidence>
<dbReference type="Gene3D" id="3.30.200.20">
    <property type="entry name" value="Phosphorylase Kinase, domain 1"/>
    <property type="match status" value="1"/>
</dbReference>
<protein>
    <recommendedName>
        <fullName evidence="2">Protein kinase domain-containing protein</fullName>
    </recommendedName>
</protein>
<dbReference type="EMBL" id="JASPKZ010003882">
    <property type="protein sequence ID" value="KAJ9591197.1"/>
    <property type="molecule type" value="Genomic_DNA"/>
</dbReference>
<dbReference type="InterPro" id="IPR000719">
    <property type="entry name" value="Prot_kinase_dom"/>
</dbReference>